<dbReference type="Gene3D" id="3.40.50.300">
    <property type="entry name" value="P-loop containing nucleotide triphosphate hydrolases"/>
    <property type="match status" value="1"/>
</dbReference>
<dbReference type="Pfam" id="PF17784">
    <property type="entry name" value="Sulfotransfer_4"/>
    <property type="match status" value="1"/>
</dbReference>
<feature type="region of interest" description="Disordered" evidence="1">
    <location>
        <begin position="345"/>
        <end position="396"/>
    </location>
</feature>
<dbReference type="Proteomes" id="UP000799770">
    <property type="component" value="Unassembled WGS sequence"/>
</dbReference>
<organism evidence="3 4">
    <name type="scientific">Lophiotrema nucula</name>
    <dbReference type="NCBI Taxonomy" id="690887"/>
    <lineage>
        <taxon>Eukaryota</taxon>
        <taxon>Fungi</taxon>
        <taxon>Dikarya</taxon>
        <taxon>Ascomycota</taxon>
        <taxon>Pezizomycotina</taxon>
        <taxon>Dothideomycetes</taxon>
        <taxon>Pleosporomycetidae</taxon>
        <taxon>Pleosporales</taxon>
        <taxon>Lophiotremataceae</taxon>
        <taxon>Lophiotrema</taxon>
    </lineage>
</organism>
<accession>A0A6A5ZQS3</accession>
<feature type="transmembrane region" description="Helical" evidence="2">
    <location>
        <begin position="239"/>
        <end position="262"/>
    </location>
</feature>
<dbReference type="EMBL" id="ML977312">
    <property type="protein sequence ID" value="KAF2121217.1"/>
    <property type="molecule type" value="Genomic_DNA"/>
</dbReference>
<evidence type="ECO:0000313" key="3">
    <source>
        <dbReference type="EMBL" id="KAF2121217.1"/>
    </source>
</evidence>
<sequence length="445" mass="48669">MTTAATETKRLIDQDENKYVSIKRVIIVGDISPATIAIGKALKELGETVYDLDGTCDVHEVKRMIRGKEEVVQTFDNPHRDWPLWIEAAQAKIDGNPYGKAEFDKLTGRYTVLAAGPASVFTNDLIKAYPYAKVIVVNTKPVSLSEEQAEDLCKLARHDATGVFRNISTFTKIASKVLEPVSLDNVPKDMILKIDNLDSWAPLCTFLGNGKYPPKTPVPRAIRLSDKLSARASKVYSEYITTVVVHGLYVITAICAGIAMHFLAKGVISFKEALMADCFTSCCFLASVYTYKSPKEIAAESKITPTETAAVTTKTTVAPAKAPVAPTKAPVVPAKAAAAPLKATATEFKPPATKHRTKNNNKSTGGNKKPPINNNKSGHKRTWSAPVERPPRPAQPVVSTWQNFHYEIARDDYCKYVANEAAKAAAGYNPNVAEHEHKHVARKHE</sequence>
<evidence type="ECO:0000313" key="4">
    <source>
        <dbReference type="Proteomes" id="UP000799770"/>
    </source>
</evidence>
<proteinExistence type="predicted"/>
<feature type="compositionally biased region" description="Low complexity" evidence="1">
    <location>
        <begin position="360"/>
        <end position="376"/>
    </location>
</feature>
<gene>
    <name evidence="3" type="ORF">BDV96DRAFT_640612</name>
</gene>
<reference evidence="3" key="1">
    <citation type="journal article" date="2020" name="Stud. Mycol.">
        <title>101 Dothideomycetes genomes: a test case for predicting lifestyles and emergence of pathogens.</title>
        <authorList>
            <person name="Haridas S."/>
            <person name="Albert R."/>
            <person name="Binder M."/>
            <person name="Bloem J."/>
            <person name="Labutti K."/>
            <person name="Salamov A."/>
            <person name="Andreopoulos B."/>
            <person name="Baker S."/>
            <person name="Barry K."/>
            <person name="Bills G."/>
            <person name="Bluhm B."/>
            <person name="Cannon C."/>
            <person name="Castanera R."/>
            <person name="Culley D."/>
            <person name="Daum C."/>
            <person name="Ezra D."/>
            <person name="Gonzalez J."/>
            <person name="Henrissat B."/>
            <person name="Kuo A."/>
            <person name="Liang C."/>
            <person name="Lipzen A."/>
            <person name="Lutzoni F."/>
            <person name="Magnuson J."/>
            <person name="Mondo S."/>
            <person name="Nolan M."/>
            <person name="Ohm R."/>
            <person name="Pangilinan J."/>
            <person name="Park H.-J."/>
            <person name="Ramirez L."/>
            <person name="Alfaro M."/>
            <person name="Sun H."/>
            <person name="Tritt A."/>
            <person name="Yoshinaga Y."/>
            <person name="Zwiers L.-H."/>
            <person name="Turgeon B."/>
            <person name="Goodwin S."/>
            <person name="Spatafora J."/>
            <person name="Crous P."/>
            <person name="Grigoriev I."/>
        </authorList>
    </citation>
    <scope>NUCLEOTIDE SEQUENCE</scope>
    <source>
        <strain evidence="3">CBS 627.86</strain>
    </source>
</reference>
<dbReference type="OrthoDB" id="408152at2759"/>
<dbReference type="InterPro" id="IPR040632">
    <property type="entry name" value="Sulfotransfer_4"/>
</dbReference>
<dbReference type="InterPro" id="IPR027417">
    <property type="entry name" value="P-loop_NTPase"/>
</dbReference>
<keyword evidence="2" id="KW-1133">Transmembrane helix</keyword>
<dbReference type="AlphaFoldDB" id="A0A6A5ZQS3"/>
<name>A0A6A5ZQS3_9PLEO</name>
<evidence type="ECO:0000256" key="2">
    <source>
        <dbReference type="SAM" id="Phobius"/>
    </source>
</evidence>
<evidence type="ECO:0000256" key="1">
    <source>
        <dbReference type="SAM" id="MobiDB-lite"/>
    </source>
</evidence>
<keyword evidence="2" id="KW-0472">Membrane</keyword>
<keyword evidence="2" id="KW-0812">Transmembrane</keyword>
<keyword evidence="4" id="KW-1185">Reference proteome</keyword>
<protein>
    <submittedName>
        <fullName evidence="3">Uncharacterized protein</fullName>
    </submittedName>
</protein>